<name>K3WHQ4_GLOUD</name>
<dbReference type="InterPro" id="IPR003738">
    <property type="entry name" value="SRAP"/>
</dbReference>
<evidence type="ECO:0000256" key="5">
    <source>
        <dbReference type="ARBA" id="ARBA00023124"/>
    </source>
</evidence>
<keyword evidence="7" id="KW-0456">Lyase</keyword>
<comment type="similarity">
    <text evidence="1">Belongs to the SOS response-associated peptidase family.</text>
</comment>
<keyword evidence="3" id="KW-0227">DNA damage</keyword>
<dbReference type="PANTHER" id="PTHR13604:SF0">
    <property type="entry name" value="ABASIC SITE PROCESSING PROTEIN HMCES"/>
    <property type="match status" value="1"/>
</dbReference>
<evidence type="ECO:0000313" key="9">
    <source>
        <dbReference type="EnsemblProtists" id="PYU1_T004496"/>
    </source>
</evidence>
<keyword evidence="5" id="KW-0190">Covalent protein-DNA linkage</keyword>
<evidence type="ECO:0000256" key="4">
    <source>
        <dbReference type="ARBA" id="ARBA00022801"/>
    </source>
</evidence>
<keyword evidence="4" id="KW-0378">Hydrolase</keyword>
<dbReference type="Proteomes" id="UP000019132">
    <property type="component" value="Unassembled WGS sequence"/>
</dbReference>
<feature type="region of interest" description="Disordered" evidence="8">
    <location>
        <begin position="266"/>
        <end position="393"/>
    </location>
</feature>
<dbReference type="EMBL" id="GL376631">
    <property type="status" value="NOT_ANNOTATED_CDS"/>
    <property type="molecule type" value="Genomic_DNA"/>
</dbReference>
<keyword evidence="10" id="KW-1185">Reference proteome</keyword>
<protein>
    <submittedName>
        <fullName evidence="9">Uncharacterized protein</fullName>
    </submittedName>
</protein>
<dbReference type="PANTHER" id="PTHR13604">
    <property type="entry name" value="DC12-RELATED"/>
    <property type="match status" value="1"/>
</dbReference>
<dbReference type="Pfam" id="PF02586">
    <property type="entry name" value="SRAP"/>
    <property type="match status" value="1"/>
</dbReference>
<evidence type="ECO:0000256" key="8">
    <source>
        <dbReference type="SAM" id="MobiDB-lite"/>
    </source>
</evidence>
<keyword evidence="6" id="KW-0238">DNA-binding</keyword>
<dbReference type="STRING" id="431595.K3WHQ4"/>
<evidence type="ECO:0000256" key="1">
    <source>
        <dbReference type="ARBA" id="ARBA00008136"/>
    </source>
</evidence>
<dbReference type="GO" id="GO:0008233">
    <property type="term" value="F:peptidase activity"/>
    <property type="evidence" value="ECO:0007669"/>
    <property type="project" value="UniProtKB-KW"/>
</dbReference>
<dbReference type="Gene3D" id="3.90.1680.10">
    <property type="entry name" value="SOS response associated peptidase-like"/>
    <property type="match status" value="1"/>
</dbReference>
<dbReference type="HOGENOM" id="CLU_035990_2_1_1"/>
<feature type="compositionally biased region" description="Low complexity" evidence="8">
    <location>
        <begin position="355"/>
        <end position="366"/>
    </location>
</feature>
<keyword evidence="2" id="KW-0645">Protease</keyword>
<dbReference type="VEuPathDB" id="FungiDB:PYU1_G004486"/>
<sequence length="393" mass="44530">MCGRARCTLSREQAAQEAGVAQGEFVNGDKYNPVENMGPGRYVPIVYQGYSASDSGSDAKRKMTKHLEAMRWGLIPSFTKPDAKPDHFIMFNARSDTVKERPAFKRLVERKRCVVICDGYYEWQQVDKKEKQPYYFQRRSGVMKFAGLYDTWHNNEGDEMHSFTILTTNIAPELKWLHTRMPVILTEEGVARWLSDAKFDKVKDLLAPYPVSDLQWYPVDKRVGSTKFQSEDCAKKVDIKHAGDIKAFFGAKTEKREPINTDANAHEYLKQDSPVNANPEAKIKSEERPTQQDAPKAATPKKKDSAAFFSSPVRHHERRNEADKSPFKSSSNAEGFVKASSLLTKRHAGDDDPSPQKSFSSPPKRASPSKKPKTANARDPKQCTLHAFFQPKH</sequence>
<reference evidence="10" key="1">
    <citation type="journal article" date="2010" name="Genome Biol.">
        <title>Genome sequence of the necrotrophic plant pathogen Pythium ultimum reveals original pathogenicity mechanisms and effector repertoire.</title>
        <authorList>
            <person name="Levesque C.A."/>
            <person name="Brouwer H."/>
            <person name="Cano L."/>
            <person name="Hamilton J.P."/>
            <person name="Holt C."/>
            <person name="Huitema E."/>
            <person name="Raffaele S."/>
            <person name="Robideau G.P."/>
            <person name="Thines M."/>
            <person name="Win J."/>
            <person name="Zerillo M.M."/>
            <person name="Beakes G.W."/>
            <person name="Boore J.L."/>
            <person name="Busam D."/>
            <person name="Dumas B."/>
            <person name="Ferriera S."/>
            <person name="Fuerstenberg S.I."/>
            <person name="Gachon C.M."/>
            <person name="Gaulin E."/>
            <person name="Govers F."/>
            <person name="Grenville-Briggs L."/>
            <person name="Horner N."/>
            <person name="Hostetler J."/>
            <person name="Jiang R.H."/>
            <person name="Johnson J."/>
            <person name="Krajaejun T."/>
            <person name="Lin H."/>
            <person name="Meijer H.J."/>
            <person name="Moore B."/>
            <person name="Morris P."/>
            <person name="Phuntmart V."/>
            <person name="Puiu D."/>
            <person name="Shetty J."/>
            <person name="Stajich J.E."/>
            <person name="Tripathy S."/>
            <person name="Wawra S."/>
            <person name="van West P."/>
            <person name="Whitty B.R."/>
            <person name="Coutinho P.M."/>
            <person name="Henrissat B."/>
            <person name="Martin F."/>
            <person name="Thomas P.D."/>
            <person name="Tyler B.M."/>
            <person name="De Vries R.P."/>
            <person name="Kamoun S."/>
            <person name="Yandell M."/>
            <person name="Tisserat N."/>
            <person name="Buell C.R."/>
        </authorList>
    </citation>
    <scope>NUCLEOTIDE SEQUENCE</scope>
    <source>
        <strain evidence="10">DAOM:BR144</strain>
    </source>
</reference>
<dbReference type="SUPFAM" id="SSF143081">
    <property type="entry name" value="BB1717-like"/>
    <property type="match status" value="1"/>
</dbReference>
<dbReference type="eggNOG" id="KOG2618">
    <property type="taxonomic scope" value="Eukaryota"/>
</dbReference>
<evidence type="ECO:0000256" key="6">
    <source>
        <dbReference type="ARBA" id="ARBA00023125"/>
    </source>
</evidence>
<evidence type="ECO:0000313" key="10">
    <source>
        <dbReference type="Proteomes" id="UP000019132"/>
    </source>
</evidence>
<dbReference type="InterPro" id="IPR036590">
    <property type="entry name" value="SRAP-like"/>
</dbReference>
<dbReference type="GO" id="GO:0106300">
    <property type="term" value="P:protein-DNA covalent cross-linking repair"/>
    <property type="evidence" value="ECO:0007669"/>
    <property type="project" value="InterPro"/>
</dbReference>
<accession>K3WHQ4</accession>
<evidence type="ECO:0000256" key="3">
    <source>
        <dbReference type="ARBA" id="ARBA00022763"/>
    </source>
</evidence>
<dbReference type="InParanoid" id="K3WHQ4"/>
<dbReference type="OMA" id="DHPLVCY"/>
<dbReference type="GO" id="GO:0006508">
    <property type="term" value="P:proteolysis"/>
    <property type="evidence" value="ECO:0007669"/>
    <property type="project" value="UniProtKB-KW"/>
</dbReference>
<proteinExistence type="inferred from homology"/>
<dbReference type="GO" id="GO:0003697">
    <property type="term" value="F:single-stranded DNA binding"/>
    <property type="evidence" value="ECO:0007669"/>
    <property type="project" value="InterPro"/>
</dbReference>
<reference evidence="9" key="3">
    <citation type="submission" date="2015-02" db="UniProtKB">
        <authorList>
            <consortium name="EnsemblProtists"/>
        </authorList>
    </citation>
    <scope>IDENTIFICATION</scope>
    <source>
        <strain evidence="9">DAOM BR144</strain>
    </source>
</reference>
<organism evidence="9 10">
    <name type="scientific">Globisporangium ultimum (strain ATCC 200006 / CBS 805.95 / DAOM BR144)</name>
    <name type="common">Pythium ultimum</name>
    <dbReference type="NCBI Taxonomy" id="431595"/>
    <lineage>
        <taxon>Eukaryota</taxon>
        <taxon>Sar</taxon>
        <taxon>Stramenopiles</taxon>
        <taxon>Oomycota</taxon>
        <taxon>Peronosporomycetes</taxon>
        <taxon>Pythiales</taxon>
        <taxon>Pythiaceae</taxon>
        <taxon>Globisporangium</taxon>
    </lineage>
</organism>
<feature type="compositionally biased region" description="Basic and acidic residues" evidence="8">
    <location>
        <begin position="281"/>
        <end position="290"/>
    </location>
</feature>
<reference evidence="10" key="2">
    <citation type="submission" date="2010-04" db="EMBL/GenBank/DDBJ databases">
        <authorList>
            <person name="Buell R."/>
            <person name="Hamilton J."/>
            <person name="Hostetler J."/>
        </authorList>
    </citation>
    <scope>NUCLEOTIDE SEQUENCE [LARGE SCALE GENOMIC DNA]</scope>
    <source>
        <strain evidence="10">DAOM:BR144</strain>
    </source>
</reference>
<dbReference type="GO" id="GO:0016829">
    <property type="term" value="F:lyase activity"/>
    <property type="evidence" value="ECO:0007669"/>
    <property type="project" value="UniProtKB-KW"/>
</dbReference>
<dbReference type="AlphaFoldDB" id="K3WHQ4"/>
<dbReference type="EnsemblProtists" id="PYU1_T004496">
    <property type="protein sequence ID" value="PYU1_T004496"/>
    <property type="gene ID" value="PYU1_G004486"/>
</dbReference>
<evidence type="ECO:0000256" key="7">
    <source>
        <dbReference type="ARBA" id="ARBA00023239"/>
    </source>
</evidence>
<evidence type="ECO:0000256" key="2">
    <source>
        <dbReference type="ARBA" id="ARBA00022670"/>
    </source>
</evidence>